<reference evidence="8" key="2">
    <citation type="submission" date="2025-08" db="UniProtKB">
        <authorList>
            <consortium name="Ensembl"/>
        </authorList>
    </citation>
    <scope>IDENTIFICATION</scope>
</reference>
<evidence type="ECO:0000313" key="9">
    <source>
        <dbReference type="Proteomes" id="UP000001073"/>
    </source>
</evidence>
<evidence type="ECO:0000256" key="4">
    <source>
        <dbReference type="ARBA" id="ARBA00022771"/>
    </source>
</evidence>
<keyword evidence="5" id="KW-0833">Ubl conjugation pathway</keyword>
<keyword evidence="2" id="KW-0479">Metal-binding</keyword>
<keyword evidence="4" id="KW-0863">Zinc-finger</keyword>
<dbReference type="InterPro" id="IPR044066">
    <property type="entry name" value="TRIAD_supradom"/>
</dbReference>
<dbReference type="AlphaFoldDB" id="A0A2I3H922"/>
<keyword evidence="1" id="KW-0808">Transferase</keyword>
<dbReference type="PROSITE" id="PS51873">
    <property type="entry name" value="TRIAD"/>
    <property type="match status" value="1"/>
</dbReference>
<dbReference type="CDD" id="cd20341">
    <property type="entry name" value="BRcat_RBR_RNF14"/>
    <property type="match status" value="1"/>
</dbReference>
<dbReference type="InterPro" id="IPR016135">
    <property type="entry name" value="UBQ-conjugating_enzyme/RWD"/>
</dbReference>
<dbReference type="CDD" id="cd16628">
    <property type="entry name" value="RING-HC_RBR_RNF14"/>
    <property type="match status" value="1"/>
</dbReference>
<dbReference type="Proteomes" id="UP000001073">
    <property type="component" value="Chromosome 20"/>
</dbReference>
<dbReference type="GeneTree" id="ENSGT00940000154507"/>
<reference evidence="8" key="3">
    <citation type="submission" date="2025-09" db="UniProtKB">
        <authorList>
            <consortium name="Ensembl"/>
        </authorList>
    </citation>
    <scope>IDENTIFICATION</scope>
</reference>
<organism evidence="8 9">
    <name type="scientific">Nomascus leucogenys</name>
    <name type="common">Northern white-cheeked gibbon</name>
    <name type="synonym">Hylobates leucogenys</name>
    <dbReference type="NCBI Taxonomy" id="61853"/>
    <lineage>
        <taxon>Eukaryota</taxon>
        <taxon>Metazoa</taxon>
        <taxon>Chordata</taxon>
        <taxon>Craniata</taxon>
        <taxon>Vertebrata</taxon>
        <taxon>Euteleostomi</taxon>
        <taxon>Mammalia</taxon>
        <taxon>Eutheria</taxon>
        <taxon>Euarchontoglires</taxon>
        <taxon>Primates</taxon>
        <taxon>Haplorrhini</taxon>
        <taxon>Catarrhini</taxon>
        <taxon>Hylobatidae</taxon>
        <taxon>Nomascus</taxon>
    </lineage>
</organism>
<reference evidence="8 9" key="1">
    <citation type="submission" date="2012-10" db="EMBL/GenBank/DDBJ databases">
        <authorList>
            <consortium name="Gibbon Genome Sequencing Consortium"/>
        </authorList>
    </citation>
    <scope>NUCLEOTIDE SEQUENCE [LARGE SCALE GENOMIC DNA]</scope>
</reference>
<dbReference type="STRING" id="61853.ENSNLEP00000039986"/>
<dbReference type="PANTHER" id="PTHR11685">
    <property type="entry name" value="RBR FAMILY RING FINGER AND IBR DOMAIN-CONTAINING"/>
    <property type="match status" value="1"/>
</dbReference>
<dbReference type="SUPFAM" id="SSF54495">
    <property type="entry name" value="UBC-like"/>
    <property type="match status" value="1"/>
</dbReference>
<dbReference type="InterPro" id="IPR031128">
    <property type="entry name" value="RNF14_RING-HC_Zfn"/>
</dbReference>
<name>A0A2I3H922_NOMLE</name>
<dbReference type="SUPFAM" id="SSF57850">
    <property type="entry name" value="RING/U-box"/>
    <property type="match status" value="2"/>
</dbReference>
<proteinExistence type="predicted"/>
<evidence type="ECO:0000256" key="6">
    <source>
        <dbReference type="ARBA" id="ARBA00022833"/>
    </source>
</evidence>
<dbReference type="OMA" id="HIKCFNS"/>
<keyword evidence="3" id="KW-0677">Repeat</keyword>
<protein>
    <recommendedName>
        <fullName evidence="7">RING-type domain-containing protein</fullName>
    </recommendedName>
</protein>
<dbReference type="FunFam" id="2.20.25.20:FF:000007">
    <property type="entry name" value="RBR-type E3 ubiquitin transferase"/>
    <property type="match status" value="1"/>
</dbReference>
<feature type="domain" description="RING-type" evidence="7">
    <location>
        <begin position="140"/>
        <end position="336"/>
    </location>
</feature>
<dbReference type="GO" id="GO:0008270">
    <property type="term" value="F:zinc ion binding"/>
    <property type="evidence" value="ECO:0007669"/>
    <property type="project" value="UniProtKB-KW"/>
</dbReference>
<sequence>MSEDREAQEGKLLALESIYDGDEFRKAESVQSGETRFYLDLPQNFKIFVSHLDFLWEEHHGSMVLFAWIQFLKEETLVYLNIVSPFELKMAQASPSTELDTGGAAGSNVDQEETVDERAVLIQKILDFDQAQHIKCFNSKFFLCNICFCEKLGSECMYFLEGRYVYCKACLKDDFELQMRDGQIQCLNCTKPKCPLMATPRQVRELVPSTLDLMAHVGYCPRSCCQLPVMQNPGCSMGICSSCNFAFCTLGKLTYHGVSLCKVTADKLIDLSNKSLNADEANKRLLKELKELPCCGTLMTCTGCMQYFCWICVGSFSRADSYKHFTDPTSSCFNGLFHAVDVNGDIWEDGIKD</sequence>
<evidence type="ECO:0000313" key="8">
    <source>
        <dbReference type="Ensembl" id="ENSNLEP00000039986.1"/>
    </source>
</evidence>
<keyword evidence="9" id="KW-1185">Reference proteome</keyword>
<dbReference type="Gene3D" id="3.30.40.10">
    <property type="entry name" value="Zinc/RING finger domain, C3HC4 (zinc finger)"/>
    <property type="match status" value="1"/>
</dbReference>
<evidence type="ECO:0000259" key="7">
    <source>
        <dbReference type="PROSITE" id="PS51873"/>
    </source>
</evidence>
<dbReference type="InterPro" id="IPR031127">
    <property type="entry name" value="E3_UB_ligase_RBR"/>
</dbReference>
<evidence type="ECO:0000256" key="2">
    <source>
        <dbReference type="ARBA" id="ARBA00022723"/>
    </source>
</evidence>
<dbReference type="InterPro" id="IPR013083">
    <property type="entry name" value="Znf_RING/FYVE/PHD"/>
</dbReference>
<evidence type="ECO:0000256" key="3">
    <source>
        <dbReference type="ARBA" id="ARBA00022737"/>
    </source>
</evidence>
<dbReference type="GO" id="GO:0061630">
    <property type="term" value="F:ubiquitin protein ligase activity"/>
    <property type="evidence" value="ECO:0007669"/>
    <property type="project" value="UniProtKB-ARBA"/>
</dbReference>
<evidence type="ECO:0000256" key="5">
    <source>
        <dbReference type="ARBA" id="ARBA00022786"/>
    </source>
</evidence>
<dbReference type="Ensembl" id="ENSNLET00000058617.1">
    <property type="protein sequence ID" value="ENSNLEP00000039986.1"/>
    <property type="gene ID" value="ENSNLEG00000030338.1"/>
</dbReference>
<evidence type="ECO:0000256" key="1">
    <source>
        <dbReference type="ARBA" id="ARBA00022679"/>
    </source>
</evidence>
<keyword evidence="6" id="KW-0862">Zinc</keyword>
<dbReference type="EMBL" id="ADFV01039626">
    <property type="status" value="NOT_ANNOTATED_CDS"/>
    <property type="molecule type" value="Genomic_DNA"/>
</dbReference>
<dbReference type="InParanoid" id="A0A2I3H922"/>
<accession>A0A2I3H922</accession>
<dbReference type="GO" id="GO:0016567">
    <property type="term" value="P:protein ubiquitination"/>
    <property type="evidence" value="ECO:0007669"/>
    <property type="project" value="InterPro"/>
</dbReference>